<dbReference type="Proteomes" id="UP001303001">
    <property type="component" value="Chromosome"/>
</dbReference>
<dbReference type="EMBL" id="CP134876">
    <property type="protein sequence ID" value="WNM38166.1"/>
    <property type="molecule type" value="Genomic_DNA"/>
</dbReference>
<proteinExistence type="predicted"/>
<evidence type="ECO:0000313" key="1">
    <source>
        <dbReference type="EMBL" id="WNM38166.1"/>
    </source>
</evidence>
<protein>
    <submittedName>
        <fullName evidence="1">Uncharacterized protein</fullName>
    </submittedName>
</protein>
<organism evidence="1 2">
    <name type="scientific">Micromonospora halotolerans</name>
    <dbReference type="NCBI Taxonomy" id="709879"/>
    <lineage>
        <taxon>Bacteria</taxon>
        <taxon>Bacillati</taxon>
        <taxon>Actinomycetota</taxon>
        <taxon>Actinomycetes</taxon>
        <taxon>Micromonosporales</taxon>
        <taxon>Micromonosporaceae</taxon>
        <taxon>Micromonospora</taxon>
    </lineage>
</organism>
<evidence type="ECO:0000313" key="2">
    <source>
        <dbReference type="Proteomes" id="UP001303001"/>
    </source>
</evidence>
<sequence>MSAAHRTARRRSRCMACGWNWSTYQPKSSGRAVFEVQAKVVWTTKW</sequence>
<keyword evidence="2" id="KW-1185">Reference proteome</keyword>
<gene>
    <name evidence="1" type="ORF">RMN56_23925</name>
</gene>
<name>A0ABY9ZUV6_9ACTN</name>
<accession>A0ABY9ZUV6</accession>
<reference evidence="1 2" key="1">
    <citation type="submission" date="2023-09" db="EMBL/GenBank/DDBJ databases">
        <title>Micromonospora halotolerans DSM 45598 genome sequence.</title>
        <authorList>
            <person name="Mo P."/>
        </authorList>
    </citation>
    <scope>NUCLEOTIDE SEQUENCE [LARGE SCALE GENOMIC DNA]</scope>
    <source>
        <strain evidence="1 2">DSM 45598</strain>
    </source>
</reference>
<dbReference type="RefSeq" id="WP_313719780.1">
    <property type="nucleotide sequence ID" value="NZ_CP134876.1"/>
</dbReference>